<dbReference type="CDD" id="cd05911">
    <property type="entry name" value="Firefly_Luc_like"/>
    <property type="match status" value="1"/>
</dbReference>
<keyword evidence="4" id="KW-1185">Reference proteome</keyword>
<accession>A0A166TZ03</accession>
<dbReference type="Pfam" id="PF00501">
    <property type="entry name" value="AMP-binding"/>
    <property type="match status" value="1"/>
</dbReference>
<dbReference type="InterPro" id="IPR045851">
    <property type="entry name" value="AMP-bd_C_sf"/>
</dbReference>
<feature type="domain" description="AMP-binding enzyme C-terminal" evidence="2">
    <location>
        <begin position="451"/>
        <end position="537"/>
    </location>
</feature>
<gene>
    <name evidence="3" type="ORF">FIBSPDRAFT_849645</name>
</gene>
<proteinExistence type="predicted"/>
<reference evidence="3 4" key="1">
    <citation type="journal article" date="2016" name="Mol. Biol. Evol.">
        <title>Comparative Genomics of Early-Diverging Mushroom-Forming Fungi Provides Insights into the Origins of Lignocellulose Decay Capabilities.</title>
        <authorList>
            <person name="Nagy L.G."/>
            <person name="Riley R."/>
            <person name="Tritt A."/>
            <person name="Adam C."/>
            <person name="Daum C."/>
            <person name="Floudas D."/>
            <person name="Sun H."/>
            <person name="Yadav J.S."/>
            <person name="Pangilinan J."/>
            <person name="Larsson K.H."/>
            <person name="Matsuura K."/>
            <person name="Barry K."/>
            <person name="Labutti K."/>
            <person name="Kuo R."/>
            <person name="Ohm R.A."/>
            <person name="Bhattacharya S.S."/>
            <person name="Shirouzu T."/>
            <person name="Yoshinaga Y."/>
            <person name="Martin F.M."/>
            <person name="Grigoriev I.V."/>
            <person name="Hibbett D.S."/>
        </authorList>
    </citation>
    <scope>NUCLEOTIDE SEQUENCE [LARGE SCALE GENOMIC DNA]</scope>
    <source>
        <strain evidence="3 4">CBS 109695</strain>
    </source>
</reference>
<sequence>MSSEFEAALPHIPDNLSIPQFILDTQHAIRPSRPPQSPWVIEDATSKKVGYEELQSRVRGLANALSSRWNIGENDVVCLFSPNHIDYPVALWAVHRLGGVVTPSNPAYTVDELVYQLELTKAKLVITTAAVVETASAAARKVGLTPDRIILLTPEASQHCTVDTLVREGLSQKQQFRERTLTAGEGKTKLALLSFSSGTTGKPKAVAITHYAVIANIIQMAVHQKGRFQPGDVSLAVLPFFHIYGLVVTMHYSLFCGATVTVIDKFSFLPFLKSITRHRITHLFLVPPHAVLLCKHPAAKDFDLSHVKYCMSGAAPLSAELTAQLLKVIPNASVGQGYGMTETCTSISMYPVSQHIGTVGSAGEILPGIEFRVLKEDGQLAGPGEPGELMVKGPSNALGYFLNEKATKETFIDGWVRTGDEVIIKGDREIYIVDRLKEIMKVNGSQVSPAELEGLLLDHQDVADVCVVGIPDEFSGEVPMAYVVISPKTLERVGSDAQALTKLKTDLMLYVAERKISYKHLKDVEFVPTIPKNPSGKLLRRVMRDMAKASRETRKARL</sequence>
<dbReference type="OrthoDB" id="6509636at2759"/>
<dbReference type="GO" id="GO:0016405">
    <property type="term" value="F:CoA-ligase activity"/>
    <property type="evidence" value="ECO:0007669"/>
    <property type="project" value="TreeGrafter"/>
</dbReference>
<dbReference type="Proteomes" id="UP000076532">
    <property type="component" value="Unassembled WGS sequence"/>
</dbReference>
<protein>
    <submittedName>
        <fullName evidence="3">Phenylacetyl-CoA ligase</fullName>
    </submittedName>
</protein>
<evidence type="ECO:0000259" key="2">
    <source>
        <dbReference type="Pfam" id="PF13193"/>
    </source>
</evidence>
<organism evidence="3 4">
    <name type="scientific">Athelia psychrophila</name>
    <dbReference type="NCBI Taxonomy" id="1759441"/>
    <lineage>
        <taxon>Eukaryota</taxon>
        <taxon>Fungi</taxon>
        <taxon>Dikarya</taxon>
        <taxon>Basidiomycota</taxon>
        <taxon>Agaricomycotina</taxon>
        <taxon>Agaricomycetes</taxon>
        <taxon>Agaricomycetidae</taxon>
        <taxon>Atheliales</taxon>
        <taxon>Atheliaceae</taxon>
        <taxon>Athelia</taxon>
    </lineage>
</organism>
<evidence type="ECO:0000313" key="4">
    <source>
        <dbReference type="Proteomes" id="UP000076532"/>
    </source>
</evidence>
<dbReference type="PROSITE" id="PS00455">
    <property type="entry name" value="AMP_BINDING"/>
    <property type="match status" value="1"/>
</dbReference>
<dbReference type="InterPro" id="IPR042099">
    <property type="entry name" value="ANL_N_sf"/>
</dbReference>
<name>A0A166TZ03_9AGAM</name>
<dbReference type="EMBL" id="KV417490">
    <property type="protein sequence ID" value="KZP31139.1"/>
    <property type="molecule type" value="Genomic_DNA"/>
</dbReference>
<dbReference type="InterPro" id="IPR025110">
    <property type="entry name" value="AMP-bd_C"/>
</dbReference>
<dbReference type="AlphaFoldDB" id="A0A166TZ03"/>
<feature type="domain" description="AMP-dependent synthetase/ligase" evidence="1">
    <location>
        <begin position="33"/>
        <end position="401"/>
    </location>
</feature>
<dbReference type="Pfam" id="PF13193">
    <property type="entry name" value="AMP-binding_C"/>
    <property type="match status" value="1"/>
</dbReference>
<dbReference type="PANTHER" id="PTHR24096:SF422">
    <property type="entry name" value="BCDNA.GH02901"/>
    <property type="match status" value="1"/>
</dbReference>
<dbReference type="Gene3D" id="3.30.300.30">
    <property type="match status" value="1"/>
</dbReference>
<dbReference type="InterPro" id="IPR020845">
    <property type="entry name" value="AMP-binding_CS"/>
</dbReference>
<dbReference type="SUPFAM" id="SSF56801">
    <property type="entry name" value="Acetyl-CoA synthetase-like"/>
    <property type="match status" value="1"/>
</dbReference>
<dbReference type="InterPro" id="IPR000873">
    <property type="entry name" value="AMP-dep_synth/lig_dom"/>
</dbReference>
<dbReference type="Gene3D" id="3.40.50.12780">
    <property type="entry name" value="N-terminal domain of ligase-like"/>
    <property type="match status" value="1"/>
</dbReference>
<keyword evidence="3" id="KW-0436">Ligase</keyword>
<dbReference type="STRING" id="436010.A0A166TZ03"/>
<evidence type="ECO:0000259" key="1">
    <source>
        <dbReference type="Pfam" id="PF00501"/>
    </source>
</evidence>
<evidence type="ECO:0000313" key="3">
    <source>
        <dbReference type="EMBL" id="KZP31139.1"/>
    </source>
</evidence>
<dbReference type="PANTHER" id="PTHR24096">
    <property type="entry name" value="LONG-CHAIN-FATTY-ACID--COA LIGASE"/>
    <property type="match status" value="1"/>
</dbReference>